<dbReference type="Gene3D" id="3.90.70.10">
    <property type="entry name" value="Cysteine proteinases"/>
    <property type="match status" value="1"/>
</dbReference>
<evidence type="ECO:0000256" key="2">
    <source>
        <dbReference type="SAM" id="Phobius"/>
    </source>
</evidence>
<feature type="domain" description="Lectin-like" evidence="3">
    <location>
        <begin position="462"/>
        <end position="610"/>
    </location>
</feature>
<dbReference type="Pfam" id="PF18560">
    <property type="entry name" value="Lectin_like"/>
    <property type="match status" value="1"/>
</dbReference>
<evidence type="ECO:0000313" key="5">
    <source>
        <dbReference type="Proteomes" id="UP001168575"/>
    </source>
</evidence>
<gene>
    <name evidence="4" type="ORF">Q3982_07385</name>
</gene>
<keyword evidence="2" id="KW-0472">Membrane</keyword>
<comment type="caution">
    <text evidence="4">The sequence shown here is derived from an EMBL/GenBank/DDBJ whole genome shotgun (WGS) entry which is preliminary data.</text>
</comment>
<keyword evidence="5" id="KW-1185">Reference proteome</keyword>
<evidence type="ECO:0000313" key="4">
    <source>
        <dbReference type="EMBL" id="MDO4842479.1"/>
    </source>
</evidence>
<feature type="region of interest" description="Disordered" evidence="1">
    <location>
        <begin position="633"/>
        <end position="660"/>
    </location>
</feature>
<evidence type="ECO:0000259" key="3">
    <source>
        <dbReference type="Pfam" id="PF18560"/>
    </source>
</evidence>
<sequence length="887" mass="96826">MFKRHPLSTRPIAGATNNKTNRIAGGIISATLSLSLCGILPAAVQATETDAYENWFQAASETFSDQSTQNATLSEDVTLDPTDKLDLRDKGVVTPVKLQNPWGNCWGFAIIAACETSILSESGTTYESSGLDLSELQLAASVYKLGGVPASVSTTQAGEGYQNTSIDPNAGYFTGGFQTYGTSMFSAGIGPVSEATAPYQNKGVIGGTSTDAIIICTITYKEIDESTGTNKLDVQYLTENEIAELEKNPDVLSVEKTYYAGNYETLDGSGTVYTDWSVSDDVYNSSDYRLENGNSLPDTRILDENGKCVGTNLSSVKTIQSEFQKGRAISVAFCADQSTPNEQGQAKYINKNTWAHYTYETQYPTHAVTIVGYDNSYSKTNFGGGETAKQPEGDGAWLVKNSWGAETESFPNKMNWGEVNSEGKSTGYFWISYYDKSICYFESFDFDVDATADDDSQSYIDQYDFLPESEHVAKSSTEPVSSANIFTASENIAISALSSTTCKPNSTVKYEVYLLDDEAQTPTDPGHSTLVGTFEDTYEFAGYHRETIKDSNSWIPVRSGQRYAVVTTEYCNDDGKYYQGVATQLAKHTEQEIWKYEEDMMVQTNQKYWDILYPALFMSYACEIDKDTGQKKYTEEEAKEKAEEDTKNMLDPNNPDSTWGKKVEKEVADKVDVYKKAYFVSVVNEGESWSGSTKGTTEQTVWSDWKTNVKEAVEAASTTPIVADNAQIKALAKPTDWASVENLNELKAAINSAKALLTNSKISADGSDVLDTETWLTQAQYDALTAAIADAEATLALAGDDYETTLVNTTPTSDTVKSATESVAFTAQYGTKASTKPSSDDASKQASTKSPMAKTGDDTALEFFAFTTLIAASAATTITLYRRKKET</sequence>
<dbReference type="InterPro" id="IPR040528">
    <property type="entry name" value="Lectin-like"/>
</dbReference>
<feature type="region of interest" description="Disordered" evidence="1">
    <location>
        <begin position="830"/>
        <end position="854"/>
    </location>
</feature>
<accession>A0AA43RJA5</accession>
<proteinExistence type="predicted"/>
<dbReference type="AlphaFoldDB" id="A0AA43RJA5"/>
<feature type="transmembrane region" description="Helical" evidence="2">
    <location>
        <begin position="863"/>
        <end position="881"/>
    </location>
</feature>
<keyword evidence="2" id="KW-0812">Transmembrane</keyword>
<protein>
    <submittedName>
        <fullName evidence="4">Lectin like domain-containing protein</fullName>
    </submittedName>
</protein>
<keyword evidence="2" id="KW-1133">Transmembrane helix</keyword>
<name>A0AA43RJA5_9ACTN</name>
<dbReference type="Proteomes" id="UP001168575">
    <property type="component" value="Unassembled WGS sequence"/>
</dbReference>
<feature type="compositionally biased region" description="Basic and acidic residues" evidence="1">
    <location>
        <begin position="633"/>
        <end position="648"/>
    </location>
</feature>
<dbReference type="EMBL" id="JAUMVS010000185">
    <property type="protein sequence ID" value="MDO4842479.1"/>
    <property type="molecule type" value="Genomic_DNA"/>
</dbReference>
<evidence type="ECO:0000256" key="1">
    <source>
        <dbReference type="SAM" id="MobiDB-lite"/>
    </source>
</evidence>
<dbReference type="SUPFAM" id="SSF54001">
    <property type="entry name" value="Cysteine proteinases"/>
    <property type="match status" value="1"/>
</dbReference>
<feature type="non-terminal residue" evidence="4">
    <location>
        <position position="887"/>
    </location>
</feature>
<dbReference type="InterPro" id="IPR038765">
    <property type="entry name" value="Papain-like_cys_pep_sf"/>
</dbReference>
<organism evidence="4 5">
    <name type="scientific">Phoenicibacter congonensis</name>
    <dbReference type="NCBI Taxonomy" id="1944646"/>
    <lineage>
        <taxon>Bacteria</taxon>
        <taxon>Bacillati</taxon>
        <taxon>Actinomycetota</taxon>
        <taxon>Coriobacteriia</taxon>
        <taxon>Eggerthellales</taxon>
        <taxon>Eggerthellaceae</taxon>
        <taxon>Phoenicibacter</taxon>
    </lineage>
</organism>
<reference evidence="4" key="1">
    <citation type="submission" date="2023-07" db="EMBL/GenBank/DDBJ databases">
        <title>Between Cages and Wild: Unraveling the Impact of Captivity on Animal Microbiomes and Antimicrobial Resistance.</title>
        <authorList>
            <person name="Schmartz G.P."/>
            <person name="Rehner J."/>
            <person name="Schuff M.J."/>
            <person name="Becker S.L."/>
            <person name="Kravczyk M."/>
            <person name="Gurevich A."/>
            <person name="Francke R."/>
            <person name="Mueller R."/>
            <person name="Keller V."/>
            <person name="Keller A."/>
        </authorList>
    </citation>
    <scope>NUCLEOTIDE SEQUENCE</scope>
    <source>
        <strain evidence="4">S12M_St_49</strain>
    </source>
</reference>